<dbReference type="RefSeq" id="WP_019253046.1">
    <property type="nucleotide sequence ID" value="NZ_CP136906.1"/>
</dbReference>
<organism evidence="2 6">
    <name type="scientific">Limosilactobacillus reuteri</name>
    <name type="common">Lactobacillus reuteri</name>
    <dbReference type="NCBI Taxonomy" id="1598"/>
    <lineage>
        <taxon>Bacteria</taxon>
        <taxon>Bacillati</taxon>
        <taxon>Bacillota</taxon>
        <taxon>Bacilli</taxon>
        <taxon>Lactobacillales</taxon>
        <taxon>Lactobacillaceae</taxon>
        <taxon>Limosilactobacillus</taxon>
    </lineage>
</organism>
<evidence type="ECO:0000259" key="1">
    <source>
        <dbReference type="PROSITE" id="PS51186"/>
    </source>
</evidence>
<name>A0A073JPY1_LIMRT</name>
<dbReference type="Proteomes" id="UP000095141">
    <property type="component" value="Unassembled WGS sequence"/>
</dbReference>
<dbReference type="CDD" id="cd04301">
    <property type="entry name" value="NAT_SF"/>
    <property type="match status" value="1"/>
</dbReference>
<dbReference type="Proteomes" id="UP000244083">
    <property type="component" value="Unassembled WGS sequence"/>
</dbReference>
<dbReference type="Pfam" id="PF13673">
    <property type="entry name" value="Acetyltransf_10"/>
    <property type="match status" value="1"/>
</dbReference>
<dbReference type="EMBL" id="JOSX01000013">
    <property type="protein sequence ID" value="KEK15546.1"/>
    <property type="molecule type" value="Genomic_DNA"/>
</dbReference>
<evidence type="ECO:0000313" key="8">
    <source>
        <dbReference type="Proteomes" id="UP000244083"/>
    </source>
</evidence>
<reference evidence="5" key="3">
    <citation type="journal article" date="2018" name="Genome Announc.">
        <title>Fifty-Six Draft Genome Sequences of 10 Lactobacillus Species from 22 Commercial Dietary Supplements.</title>
        <authorList>
            <person name="Gangiredla J."/>
            <person name="Barnaba T.J."/>
            <person name="Mammel M.K."/>
            <person name="Lacher D.W."/>
            <person name="Elkins C.A."/>
            <person name="Lampel K.A."/>
            <person name="Whitehouse C.A."/>
            <person name="Tartera C."/>
        </authorList>
    </citation>
    <scope>NUCLEOTIDE SEQUENCE</scope>
    <source>
        <strain evidence="5">DS12_10</strain>
    </source>
</reference>
<dbReference type="InterPro" id="IPR016181">
    <property type="entry name" value="Acyl_CoA_acyltransferase"/>
</dbReference>
<protein>
    <submittedName>
        <fullName evidence="2">GCN5 family acetyltransferase</fullName>
    </submittedName>
    <submittedName>
        <fullName evidence="3">GNAT family N-acetyltransferase</fullName>
    </submittedName>
</protein>
<dbReference type="GO" id="GO:0016747">
    <property type="term" value="F:acyltransferase activity, transferring groups other than amino-acyl groups"/>
    <property type="evidence" value="ECO:0007669"/>
    <property type="project" value="InterPro"/>
</dbReference>
<dbReference type="Proteomes" id="UP000452188">
    <property type="component" value="Unassembled WGS sequence"/>
</dbReference>
<proteinExistence type="predicted"/>
<dbReference type="AlphaFoldDB" id="A0A073JPY1"/>
<dbReference type="EMBL" id="MCNS01000004">
    <property type="protein sequence ID" value="OCX49187.1"/>
    <property type="molecule type" value="Genomic_DNA"/>
</dbReference>
<evidence type="ECO:0000313" key="6">
    <source>
        <dbReference type="Proteomes" id="UP000027731"/>
    </source>
</evidence>
<dbReference type="PATRIC" id="fig|1598.90.peg.864"/>
<dbReference type="Gene3D" id="3.40.630.30">
    <property type="match status" value="1"/>
</dbReference>
<comment type="caution">
    <text evidence="2">The sequence shown here is derived from an EMBL/GenBank/DDBJ whole genome shotgun (WGS) entry which is preliminary data.</text>
</comment>
<reference evidence="8" key="4">
    <citation type="submission" date="2018-04" db="EMBL/GenBank/DDBJ databases">
        <title>Draft Genome Sequences of 10 Lactobacillus Species from 22 Commercial Probiotic Products.</title>
        <authorList>
            <person name="Gangiredla J."/>
            <person name="Barnaba T.J."/>
            <person name="Mammel M.K."/>
            <person name="Lacher D.W."/>
            <person name="Elkins C.A."/>
            <person name="Lampel K.A."/>
            <person name="Whitehouse C.A."/>
            <person name="Tartera C."/>
        </authorList>
    </citation>
    <scope>NUCLEOTIDE SEQUENCE [LARGE SCALE GENOMIC DNA]</scope>
    <source>
        <strain evidence="8">DS12_10</strain>
    </source>
</reference>
<dbReference type="Proteomes" id="UP000027731">
    <property type="component" value="Unassembled WGS sequence"/>
</dbReference>
<reference evidence="4 7" key="2">
    <citation type="submission" date="2016-08" db="EMBL/GenBank/DDBJ databases">
        <title>Probiotic bacterium isolated from chicken gut.</title>
        <authorList>
            <person name="Levy J.L."/>
            <person name="Hassan H.M."/>
            <person name="Mendoza M.A."/>
        </authorList>
    </citation>
    <scope>NUCLEOTIDE SEQUENCE [LARGE SCALE GENOMIC DNA]</scope>
    <source>
        <strain evidence="4 7">P43</strain>
    </source>
</reference>
<dbReference type="InterPro" id="IPR000182">
    <property type="entry name" value="GNAT_dom"/>
</dbReference>
<dbReference type="EMBL" id="QAZN01000006">
    <property type="protein sequence ID" value="PTV04150.1"/>
    <property type="molecule type" value="Genomic_DNA"/>
</dbReference>
<reference evidence="3 9" key="5">
    <citation type="submission" date="2019-11" db="EMBL/GenBank/DDBJ databases">
        <title>Draft genome sequence of 12 host-associated Lactobacillus reuteri rodent strains.</title>
        <authorList>
            <person name="Zhang S."/>
            <person name="Ozcam M."/>
            <person name="Van Pijkeren J.P."/>
        </authorList>
    </citation>
    <scope>NUCLEOTIDE SEQUENCE [LARGE SCALE GENOMIC DNA]</scope>
    <source>
        <strain evidence="3 9">6799jm-1</strain>
    </source>
</reference>
<accession>A0A073JPY1</accession>
<evidence type="ECO:0000313" key="2">
    <source>
        <dbReference type="EMBL" id="KEK15546.1"/>
    </source>
</evidence>
<evidence type="ECO:0000313" key="9">
    <source>
        <dbReference type="Proteomes" id="UP000452188"/>
    </source>
</evidence>
<reference evidence="2 6" key="1">
    <citation type="submission" date="2014-06" db="EMBL/GenBank/DDBJ databases">
        <title>Genetic determinant of reutericyclin biosynthesis of Lactobacillus reuteri.</title>
        <authorList>
            <person name="Lin X."/>
            <person name="Duar R."/>
            <person name="Walter J."/>
            <person name="Gaenzle M."/>
        </authorList>
    </citation>
    <scope>NUCLEOTIDE SEQUENCE [LARGE SCALE GENOMIC DNA]</scope>
    <source>
        <strain evidence="2 6">LTH2584</strain>
    </source>
</reference>
<keyword evidence="2" id="KW-0808">Transferase</keyword>
<evidence type="ECO:0000313" key="3">
    <source>
        <dbReference type="EMBL" id="MRG74314.1"/>
    </source>
</evidence>
<dbReference type="SUPFAM" id="SSF55729">
    <property type="entry name" value="Acyl-CoA N-acyltransferases (Nat)"/>
    <property type="match status" value="1"/>
</dbReference>
<evidence type="ECO:0000313" key="7">
    <source>
        <dbReference type="Proteomes" id="UP000095141"/>
    </source>
</evidence>
<feature type="domain" description="N-acetyltransferase" evidence="1">
    <location>
        <begin position="6"/>
        <end position="151"/>
    </location>
</feature>
<dbReference type="PROSITE" id="PS51186">
    <property type="entry name" value="GNAT"/>
    <property type="match status" value="1"/>
</dbReference>
<gene>
    <name evidence="4" type="ORF">BFD03_02895</name>
    <name evidence="5" type="ORF">DB325_04950</name>
    <name evidence="3" type="ORF">GIX79_00760</name>
    <name evidence="2" type="ORF">LR3_07170</name>
</gene>
<dbReference type="EMBL" id="WJMV01000001">
    <property type="protein sequence ID" value="MRG74314.1"/>
    <property type="molecule type" value="Genomic_DNA"/>
</dbReference>
<evidence type="ECO:0000313" key="5">
    <source>
        <dbReference type="EMBL" id="PTV04150.1"/>
    </source>
</evidence>
<evidence type="ECO:0000313" key="4">
    <source>
        <dbReference type="EMBL" id="OCX49187.1"/>
    </source>
</evidence>
<sequence>MQWFDKQFTELTVNELFAILKLRAQVFNGEQQSSYPDPDDSDPLAHHVFATTNGEVVAYARYFIQNDVVTFGRVVVAPQARGIGLGGKIIEHLLSGIKVNFSNFKITIHAQAYVEDFYKKYDFASVGDHFIEAEREHVTMVHEPLNDIYDK</sequence>